<protein>
    <submittedName>
        <fullName evidence="3 4">Toxin of toxin-antitoxin stability system, PIN domain</fullName>
    </submittedName>
</protein>
<dbReference type="GeneID" id="29763598"/>
<dbReference type="InterPro" id="IPR029060">
    <property type="entry name" value="PIN-like_dom_sf"/>
</dbReference>
<dbReference type="EMBL" id="OGUU01000038">
    <property type="protein sequence ID" value="SPC25398.1"/>
    <property type="molecule type" value="Genomic_DNA"/>
</dbReference>
<name>A0A375CRL6_9BURK</name>
<dbReference type="Proteomes" id="UP000257139">
    <property type="component" value="Plasmid CBM2594_p"/>
</dbReference>
<dbReference type="InterPro" id="IPR052919">
    <property type="entry name" value="TA_system_RNase"/>
</dbReference>
<dbReference type="PANTHER" id="PTHR36173">
    <property type="entry name" value="RIBONUCLEASE VAPC16-RELATED"/>
    <property type="match status" value="1"/>
</dbReference>
<evidence type="ECO:0000313" key="3">
    <source>
        <dbReference type="EMBL" id="SOY78075.1"/>
    </source>
</evidence>
<evidence type="ECO:0000313" key="7">
    <source>
        <dbReference type="Proteomes" id="UP000257139"/>
    </source>
</evidence>
<proteinExistence type="predicted"/>
<feature type="domain" description="PIN" evidence="1">
    <location>
        <begin position="3"/>
        <end position="114"/>
    </location>
</feature>
<evidence type="ECO:0000313" key="6">
    <source>
        <dbReference type="Proteomes" id="UP000254259"/>
    </source>
</evidence>
<dbReference type="SUPFAM" id="SSF88723">
    <property type="entry name" value="PIN domain-like"/>
    <property type="match status" value="1"/>
</dbReference>
<dbReference type="EMBL" id="OFSN01000060">
    <property type="protein sequence ID" value="SOY78075.1"/>
    <property type="molecule type" value="Genomic_DNA"/>
</dbReference>
<evidence type="ECO:0000313" key="4">
    <source>
        <dbReference type="EMBL" id="SPC25398.1"/>
    </source>
</evidence>
<evidence type="ECO:0000313" key="5">
    <source>
        <dbReference type="EMBL" id="SPD69731.1"/>
    </source>
</evidence>
<dbReference type="RefSeq" id="WP_012354825.1">
    <property type="nucleotide sequence ID" value="NZ_CBCRZP010000061.1"/>
</dbReference>
<accession>A0A375CRL6</accession>
<dbReference type="Pfam" id="PF01850">
    <property type="entry name" value="PIN"/>
    <property type="match status" value="1"/>
</dbReference>
<dbReference type="Proteomes" id="UP000254259">
    <property type="component" value="Plasmid CBM2636p"/>
</dbReference>
<dbReference type="Proteomes" id="UP000257016">
    <property type="component" value="Unassembled WGS sequence"/>
</dbReference>
<dbReference type="InterPro" id="IPR041705">
    <property type="entry name" value="PIN_Sll0205"/>
</dbReference>
<evidence type="ECO:0000313" key="2">
    <source>
        <dbReference type="EMBL" id="SOY76972.1"/>
    </source>
</evidence>
<dbReference type="InterPro" id="IPR002716">
    <property type="entry name" value="PIN_dom"/>
</dbReference>
<dbReference type="EMBL" id="LT984815">
    <property type="protein sequence ID" value="SPD69731.1"/>
    <property type="molecule type" value="Genomic_DNA"/>
</dbReference>
<keyword evidence="5" id="KW-0614">Plasmid</keyword>
<dbReference type="CDD" id="cd09872">
    <property type="entry name" value="PIN_Sll0205-like"/>
    <property type="match status" value="1"/>
</dbReference>
<reference evidence="6 7" key="1">
    <citation type="submission" date="2018-01" db="EMBL/GenBank/DDBJ databases">
        <authorList>
            <person name="Clerissi C."/>
        </authorList>
    </citation>
    <scope>NUCLEOTIDE SEQUENCE</scope>
    <source>
        <strain evidence="3">Cupriavidus taiwanensis LMG 19430</strain>
        <strain evidence="2">Cupriavidus taiwanensis STM 3521</strain>
        <strain evidence="4">Cupriavidus taiwanensis STM 6021</strain>
        <strain evidence="5">Cupriavidus taiwanensis SWF 66322</strain>
        <plasmid evidence="7">cbm2594_p</plasmid>
        <plasmid evidence="5">CBM2636p</plasmid>
        <plasmid evidence="6">cbm2636p</plasmid>
    </source>
</reference>
<dbReference type="Gene3D" id="3.40.50.1010">
    <property type="entry name" value="5'-nuclease"/>
    <property type="match status" value="1"/>
</dbReference>
<geneLocation type="plasmid" evidence="6">
    <name>cbm2636p</name>
</geneLocation>
<dbReference type="Proteomes" id="UP000256297">
    <property type="component" value="Plasmid CBM2589_p"/>
</dbReference>
<dbReference type="AlphaFoldDB" id="A0A375CRL6"/>
<geneLocation type="plasmid" evidence="7">
    <name>cbm2594_p</name>
</geneLocation>
<organism evidence="3">
    <name type="scientific">Cupriavidus taiwanensis</name>
    <dbReference type="NCBI Taxonomy" id="164546"/>
    <lineage>
        <taxon>Bacteria</taxon>
        <taxon>Pseudomonadati</taxon>
        <taxon>Pseudomonadota</taxon>
        <taxon>Betaproteobacteria</taxon>
        <taxon>Burkholderiales</taxon>
        <taxon>Burkholderiaceae</taxon>
        <taxon>Cupriavidus</taxon>
    </lineage>
</organism>
<dbReference type="PANTHER" id="PTHR36173:SF2">
    <property type="entry name" value="RIBONUCLEASE VAPC16"/>
    <property type="match status" value="1"/>
</dbReference>
<evidence type="ECO:0000259" key="1">
    <source>
        <dbReference type="Pfam" id="PF01850"/>
    </source>
</evidence>
<dbReference type="OMA" id="THAFIWW"/>
<sequence>MRILLDTHVFLWAVTNDPKLSQSAQRMILEAEEVFISAASLWEISIKAGLDKIEVDVDELIAEIPAAGFRELPVTNTHAAAVRHLPNHHRDPFDRLLVAQAITEPLRLLSADEHVWKYSDLVIRV</sequence>
<gene>
    <name evidence="3" type="ORF">CBM2586_P390017</name>
    <name evidence="2" type="ORF">CBM2589_P380016</name>
    <name evidence="4" type="ORF">CBM2594_P310017</name>
    <name evidence="5" type="ORF">CBM2636_P20418</name>
</gene>
<dbReference type="EMBL" id="OFSP01000071">
    <property type="protein sequence ID" value="SOY76972.1"/>
    <property type="molecule type" value="Genomic_DNA"/>
</dbReference>
<geneLocation type="plasmid" evidence="5">
    <name>CBM2636p</name>
</geneLocation>